<keyword evidence="2" id="KW-1133">Transmembrane helix</keyword>
<proteinExistence type="predicted"/>
<name>A0ABU7E164_9TELE</name>
<evidence type="ECO:0000256" key="2">
    <source>
        <dbReference type="SAM" id="Phobius"/>
    </source>
</evidence>
<keyword evidence="2" id="KW-0812">Transmembrane</keyword>
<evidence type="ECO:0000313" key="3">
    <source>
        <dbReference type="EMBL" id="MED6280435.1"/>
    </source>
</evidence>
<evidence type="ECO:0000256" key="1">
    <source>
        <dbReference type="SAM" id="MobiDB-lite"/>
    </source>
</evidence>
<reference evidence="3 4" key="1">
    <citation type="submission" date="2021-06" db="EMBL/GenBank/DDBJ databases">
        <authorList>
            <person name="Palmer J.M."/>
        </authorList>
    </citation>
    <scope>NUCLEOTIDE SEQUENCE [LARGE SCALE GENOMIC DNA]</scope>
    <source>
        <strain evidence="3 4">CL_MEX2019</strain>
        <tissue evidence="3">Muscle</tissue>
    </source>
</reference>
<evidence type="ECO:0000313" key="4">
    <source>
        <dbReference type="Proteomes" id="UP001352852"/>
    </source>
</evidence>
<keyword evidence="2" id="KW-0472">Membrane</keyword>
<organism evidence="3 4">
    <name type="scientific">Characodon lateralis</name>
    <dbReference type="NCBI Taxonomy" id="208331"/>
    <lineage>
        <taxon>Eukaryota</taxon>
        <taxon>Metazoa</taxon>
        <taxon>Chordata</taxon>
        <taxon>Craniata</taxon>
        <taxon>Vertebrata</taxon>
        <taxon>Euteleostomi</taxon>
        <taxon>Actinopterygii</taxon>
        <taxon>Neopterygii</taxon>
        <taxon>Teleostei</taxon>
        <taxon>Neoteleostei</taxon>
        <taxon>Acanthomorphata</taxon>
        <taxon>Ovalentaria</taxon>
        <taxon>Atherinomorphae</taxon>
        <taxon>Cyprinodontiformes</taxon>
        <taxon>Goodeidae</taxon>
        <taxon>Characodon</taxon>
    </lineage>
</organism>
<feature type="region of interest" description="Disordered" evidence="1">
    <location>
        <begin position="1"/>
        <end position="41"/>
    </location>
</feature>
<keyword evidence="4" id="KW-1185">Reference proteome</keyword>
<gene>
    <name evidence="3" type="ORF">CHARACLAT_010935</name>
</gene>
<accession>A0ABU7E164</accession>
<feature type="transmembrane region" description="Helical" evidence="2">
    <location>
        <begin position="80"/>
        <end position="105"/>
    </location>
</feature>
<protein>
    <submittedName>
        <fullName evidence="3">Uncharacterized protein</fullName>
    </submittedName>
</protein>
<dbReference type="Proteomes" id="UP001352852">
    <property type="component" value="Unassembled WGS sequence"/>
</dbReference>
<sequence length="117" mass="13400">MKADFATVRMTDQKVDLKEKKRKTSTPSLPRGPISPPAVHSSSLKLTYSLSPTACEVRHFVRMYSVGINRKNMQDMFRGIAFMFALILLVKIVFVLPFLVCFYYQGNHDFGMSIFSR</sequence>
<comment type="caution">
    <text evidence="3">The sequence shown here is derived from an EMBL/GenBank/DDBJ whole genome shotgun (WGS) entry which is preliminary data.</text>
</comment>
<dbReference type="EMBL" id="JAHUTJ010041697">
    <property type="protein sequence ID" value="MED6280435.1"/>
    <property type="molecule type" value="Genomic_DNA"/>
</dbReference>